<dbReference type="AlphaFoldDB" id="A0A914C6N3"/>
<organism evidence="1 2">
    <name type="scientific">Acrobeloides nanus</name>
    <dbReference type="NCBI Taxonomy" id="290746"/>
    <lineage>
        <taxon>Eukaryota</taxon>
        <taxon>Metazoa</taxon>
        <taxon>Ecdysozoa</taxon>
        <taxon>Nematoda</taxon>
        <taxon>Chromadorea</taxon>
        <taxon>Rhabditida</taxon>
        <taxon>Tylenchina</taxon>
        <taxon>Cephalobomorpha</taxon>
        <taxon>Cephaloboidea</taxon>
        <taxon>Cephalobidae</taxon>
        <taxon>Acrobeloides</taxon>
    </lineage>
</organism>
<proteinExistence type="predicted"/>
<evidence type="ECO:0000313" key="2">
    <source>
        <dbReference type="WBParaSite" id="ACRNAN_Path_334.g1285.t1"/>
    </source>
</evidence>
<accession>A0A914C6N3</accession>
<dbReference type="Proteomes" id="UP000887540">
    <property type="component" value="Unplaced"/>
</dbReference>
<dbReference type="WBParaSite" id="ACRNAN_Path_334.g1285.t1">
    <property type="protein sequence ID" value="ACRNAN_Path_334.g1285.t1"/>
    <property type="gene ID" value="ACRNAN_Path_334.g1285"/>
</dbReference>
<evidence type="ECO:0000313" key="1">
    <source>
        <dbReference type="Proteomes" id="UP000887540"/>
    </source>
</evidence>
<reference evidence="2" key="1">
    <citation type="submission" date="2022-11" db="UniProtKB">
        <authorList>
            <consortium name="WormBaseParasite"/>
        </authorList>
    </citation>
    <scope>IDENTIFICATION</scope>
</reference>
<protein>
    <submittedName>
        <fullName evidence="2">Uncharacterized protein</fullName>
    </submittedName>
</protein>
<name>A0A914C6N3_9BILA</name>
<sequence>MYNDSIQSPREFLSNTKLVIEFTILSDQQATRTLNITGDLVAKTEFFAFLNNEVSQDGIVYLTSTDKNKLARNITHTILTNDQITSDYIPSGEEENIINEMLGVISDQKVQSTEVLGDEWNSVFWNDIFTRPDIITEYANEIFTHDENTSHFKFDDKKENKYISDVKSNYAKNSNGGSGGSSGGFFGLFSRSSSGSSSGSETGSNSDYNETYDRYDVSKDELLHFINEKKFNVKWNGEKFEQKSMNLYRINTKALESRGQLLYRRVVLTELTSTQKQEIFRESDENDNQTIPIEHLPYCQPLSPYLAPIYRRCCHCGEGGDPARVNNVYTLQQNYPCADEGIAGHVISLKGYQTLNQVYKDIKPLISFMDRRNSDLLLAVDQTELDRYRSDINFVESETLGYCSPTAVECGAAVPLYEFVLTRNVEPPTTNHLYTTNVEERDRLFAGSYYRIICHLWDPNANTCCKRKK</sequence>
<keyword evidence="1" id="KW-1185">Reference proteome</keyword>